<dbReference type="GO" id="GO:0019898">
    <property type="term" value="C:extrinsic component of membrane"/>
    <property type="evidence" value="ECO:0007669"/>
    <property type="project" value="TreeGrafter"/>
</dbReference>
<dbReference type="GO" id="GO:0005085">
    <property type="term" value="F:guanyl-nucleotide exchange factor activity"/>
    <property type="evidence" value="ECO:0007669"/>
    <property type="project" value="UniProtKB-KW"/>
</dbReference>
<dbReference type="SUPFAM" id="SSF46966">
    <property type="entry name" value="Spectrin repeat"/>
    <property type="match status" value="1"/>
</dbReference>
<dbReference type="Proteomes" id="UP000005237">
    <property type="component" value="Unassembled WGS sequence"/>
</dbReference>
<accession>A0A8R1EUA1</accession>
<dbReference type="InterPro" id="IPR051336">
    <property type="entry name" value="RhoGEF_Guanine_NuclExch_SF"/>
</dbReference>
<keyword evidence="3" id="KW-1185">Reference proteome</keyword>
<dbReference type="GO" id="GO:0007411">
    <property type="term" value="P:axon guidance"/>
    <property type="evidence" value="ECO:0007669"/>
    <property type="project" value="TreeGrafter"/>
</dbReference>
<keyword evidence="1" id="KW-0344">Guanine-nucleotide releasing factor</keyword>
<evidence type="ECO:0008006" key="4">
    <source>
        <dbReference type="Google" id="ProtNLM"/>
    </source>
</evidence>
<reference evidence="3" key="1">
    <citation type="submission" date="2010-08" db="EMBL/GenBank/DDBJ databases">
        <authorList>
            <consortium name="Caenorhabditis japonica Sequencing Consortium"/>
            <person name="Wilson R.K."/>
        </authorList>
    </citation>
    <scope>NUCLEOTIDE SEQUENCE [LARGE SCALE GENOMIC DNA]</scope>
    <source>
        <strain evidence="3">DF5081</strain>
    </source>
</reference>
<name>A0A8R1EUA1_CAEJA</name>
<evidence type="ECO:0000313" key="3">
    <source>
        <dbReference type="Proteomes" id="UP000005237"/>
    </source>
</evidence>
<evidence type="ECO:0000256" key="1">
    <source>
        <dbReference type="ARBA" id="ARBA00022658"/>
    </source>
</evidence>
<dbReference type="EnsemblMetazoa" id="CJA42970a.1">
    <property type="protein sequence ID" value="CJA42970a.1"/>
    <property type="gene ID" value="WBGene00218818"/>
</dbReference>
<sequence length="299" mass="34236">MARERGFLVVIDMRGKQTCTNVRQILKALSTIESPSPVQVFIIKPDKFWEKQKASMSLGTWGFEVEMISFESLTKLVDPTQLPKSVGGTYPYDHDEWIETRLELEKWIWNITEIMEKLDSVRREICEGEQPVDVKTADLALKKSQVSKKSIFNIPVEGIGGEADRIIARISQPTRGVINPDLQATVPYISNLIDSLRLLKGDVYKLWDNRQVDLVKVYQQKLFEHDAEQMIETLRPYKKLFERTMGDVGGCASDVDRLAGEFEQYQITVQSLEVSVTQVFQQGNHLRSIGARTQIRDQK</sequence>
<reference evidence="2" key="2">
    <citation type="submission" date="2022-06" db="UniProtKB">
        <authorList>
            <consortium name="EnsemblMetazoa"/>
        </authorList>
    </citation>
    <scope>IDENTIFICATION</scope>
    <source>
        <strain evidence="2">DF5081</strain>
    </source>
</reference>
<dbReference type="PANTHER" id="PTHR22826">
    <property type="entry name" value="RHO GUANINE EXCHANGE FACTOR-RELATED"/>
    <property type="match status" value="1"/>
</dbReference>
<dbReference type="GO" id="GO:0005737">
    <property type="term" value="C:cytoplasm"/>
    <property type="evidence" value="ECO:0007669"/>
    <property type="project" value="TreeGrafter"/>
</dbReference>
<organism evidence="2 3">
    <name type="scientific">Caenorhabditis japonica</name>
    <dbReference type="NCBI Taxonomy" id="281687"/>
    <lineage>
        <taxon>Eukaryota</taxon>
        <taxon>Metazoa</taxon>
        <taxon>Ecdysozoa</taxon>
        <taxon>Nematoda</taxon>
        <taxon>Chromadorea</taxon>
        <taxon>Rhabditida</taxon>
        <taxon>Rhabditina</taxon>
        <taxon>Rhabditomorpha</taxon>
        <taxon>Rhabditoidea</taxon>
        <taxon>Rhabditidae</taxon>
        <taxon>Peloderinae</taxon>
        <taxon>Caenorhabditis</taxon>
    </lineage>
</organism>
<proteinExistence type="predicted"/>
<dbReference type="AlphaFoldDB" id="A0A8R1EUA1"/>
<dbReference type="PANTHER" id="PTHR22826:SF106">
    <property type="entry name" value="TRIO, ISOFORM A"/>
    <property type="match status" value="1"/>
</dbReference>
<protein>
    <recommendedName>
        <fullName evidence="4">CRAL-TRIO domain-containing protein</fullName>
    </recommendedName>
</protein>
<evidence type="ECO:0000313" key="2">
    <source>
        <dbReference type="EnsemblMetazoa" id="CJA42970a.1"/>
    </source>
</evidence>
<dbReference type="Gene3D" id="1.20.58.60">
    <property type="match status" value="1"/>
</dbReference>